<accession>A0A5N6L632</accession>
<dbReference type="SUPFAM" id="SSF55961">
    <property type="entry name" value="Bet v1-like"/>
    <property type="match status" value="1"/>
</dbReference>
<dbReference type="Gene3D" id="3.30.530.20">
    <property type="match status" value="1"/>
</dbReference>
<evidence type="ECO:0000256" key="1">
    <source>
        <dbReference type="ARBA" id="ARBA00038242"/>
    </source>
</evidence>
<comment type="caution">
    <text evidence="3">The sequence shown here is derived from an EMBL/GenBank/DDBJ whole genome shotgun (WGS) entry which is preliminary data.</text>
</comment>
<evidence type="ECO:0000259" key="2">
    <source>
        <dbReference type="Pfam" id="PF00407"/>
    </source>
</evidence>
<dbReference type="Proteomes" id="UP000327013">
    <property type="component" value="Unassembled WGS sequence"/>
</dbReference>
<gene>
    <name evidence="3" type="ORF">FH972_027131</name>
</gene>
<protein>
    <recommendedName>
        <fullName evidence="2">Bet v I/Major latex protein domain-containing protein</fullName>
    </recommendedName>
</protein>
<dbReference type="InterPro" id="IPR023393">
    <property type="entry name" value="START-like_dom_sf"/>
</dbReference>
<dbReference type="Pfam" id="PF00407">
    <property type="entry name" value="Bet_v_1"/>
    <property type="match status" value="1"/>
</dbReference>
<evidence type="ECO:0000313" key="3">
    <source>
        <dbReference type="EMBL" id="KAC0944287.1"/>
    </source>
</evidence>
<proteinExistence type="inferred from homology"/>
<sequence length="68" mass="7443">MALTGKLEAVVEIQSASDKFFSVLSTENHQVHDASSDKVHGVEVHEGDWKTTGSVKLWKYTVEGEVGL</sequence>
<name>A0A5N6L632_9ROSI</name>
<comment type="similarity">
    <text evidence="1">Belongs to the MLP family.</text>
</comment>
<dbReference type="InterPro" id="IPR000916">
    <property type="entry name" value="Bet_v_I/MLP"/>
</dbReference>
<organism evidence="3 4">
    <name type="scientific">Carpinus fangiana</name>
    <dbReference type="NCBI Taxonomy" id="176857"/>
    <lineage>
        <taxon>Eukaryota</taxon>
        <taxon>Viridiplantae</taxon>
        <taxon>Streptophyta</taxon>
        <taxon>Embryophyta</taxon>
        <taxon>Tracheophyta</taxon>
        <taxon>Spermatophyta</taxon>
        <taxon>Magnoliopsida</taxon>
        <taxon>eudicotyledons</taxon>
        <taxon>Gunneridae</taxon>
        <taxon>Pentapetalae</taxon>
        <taxon>rosids</taxon>
        <taxon>fabids</taxon>
        <taxon>Fagales</taxon>
        <taxon>Betulaceae</taxon>
        <taxon>Carpinus</taxon>
    </lineage>
</organism>
<dbReference type="InterPro" id="IPR052006">
    <property type="entry name" value="MLP-like"/>
</dbReference>
<dbReference type="EMBL" id="VIBQ01000450">
    <property type="protein sequence ID" value="KAC0944287.1"/>
    <property type="molecule type" value="Genomic_DNA"/>
</dbReference>
<dbReference type="AlphaFoldDB" id="A0A5N6L632"/>
<dbReference type="PANTHER" id="PTHR31338">
    <property type="entry name" value="POLYKETIDE CYCLASE/DEHYDRASE AND LIPID TRANSPORT SUPERFAMILY PROTEIN"/>
    <property type="match status" value="1"/>
</dbReference>
<evidence type="ECO:0000313" key="4">
    <source>
        <dbReference type="Proteomes" id="UP000327013"/>
    </source>
</evidence>
<dbReference type="GO" id="GO:0006952">
    <property type="term" value="P:defense response"/>
    <property type="evidence" value="ECO:0007669"/>
    <property type="project" value="InterPro"/>
</dbReference>
<dbReference type="OrthoDB" id="1072116at2759"/>
<dbReference type="PANTHER" id="PTHR31338:SF16">
    <property type="entry name" value="POLYKETIDE CYCLASE_DEHYDRASE AND LIPID TRANSPORT SUPERFAMILY PROTEIN"/>
    <property type="match status" value="1"/>
</dbReference>
<feature type="domain" description="Bet v I/Major latex protein" evidence="2">
    <location>
        <begin position="2"/>
        <end position="66"/>
    </location>
</feature>
<reference evidence="3 4" key="1">
    <citation type="submission" date="2019-06" db="EMBL/GenBank/DDBJ databases">
        <title>A chromosomal-level reference genome of Carpinus fangiana (Coryloideae, Betulaceae).</title>
        <authorList>
            <person name="Yang X."/>
            <person name="Wang Z."/>
            <person name="Zhang L."/>
            <person name="Hao G."/>
            <person name="Liu J."/>
            <person name="Yang Y."/>
        </authorList>
    </citation>
    <scope>NUCLEOTIDE SEQUENCE [LARGE SCALE GENOMIC DNA]</scope>
    <source>
        <strain evidence="3">Cfa_2016G</strain>
        <tissue evidence="3">Leaf</tissue>
    </source>
</reference>
<keyword evidence="4" id="KW-1185">Reference proteome</keyword>